<evidence type="ECO:0000256" key="2">
    <source>
        <dbReference type="ARBA" id="ARBA00022679"/>
    </source>
</evidence>
<dbReference type="GO" id="GO:0005975">
    <property type="term" value="P:carbohydrate metabolic process"/>
    <property type="evidence" value="ECO:0007669"/>
    <property type="project" value="InterPro"/>
</dbReference>
<dbReference type="Pfam" id="PF01531">
    <property type="entry name" value="Glyco_transf_11"/>
    <property type="match status" value="1"/>
</dbReference>
<evidence type="ECO:0000256" key="1">
    <source>
        <dbReference type="ARBA" id="ARBA00022676"/>
    </source>
</evidence>
<sequence length="306" mass="35583">MKIRHQFGLFAFIFGTYLGFMYMFLTELEPTLYDVLSEAFSNINHLPFNVSDECIDVVRYLDPGGDPKVVDLFLNKHAGKYPYIHLINYPNAVRVFHKMYHVLKHQFTFKRKVFELASQFVDLVGLDLQYEIPNPIFVGIHVRRIAYDHHLQITQNGSLVEVEYFKRAITALQDSLNLTNENAMNRMVFFVTSDDEKWCKRVFFDIEAVLFFPSDFYRKMPVVSKAHFDLCIMSLCNHSIYDYGTFGFWGAYLAGGHTILAHNIGTGNNTEVETIKQANLPNWHFIDAHPPPVEPKPDYSSLYRRV</sequence>
<protein>
    <recommendedName>
        <fullName evidence="3">L-Fucosyltransferase</fullName>
        <ecNumber evidence="3">2.4.1.-</ecNumber>
    </recommendedName>
</protein>
<dbReference type="STRING" id="6832.A0A553N898"/>
<feature type="transmembrane region" description="Helical" evidence="3">
    <location>
        <begin position="7"/>
        <end position="25"/>
    </location>
</feature>
<accession>A0A553N898</accession>
<dbReference type="PANTHER" id="PTHR11927:SF9">
    <property type="entry name" value="L-FUCOSYLTRANSFERASE"/>
    <property type="match status" value="1"/>
</dbReference>
<comment type="pathway">
    <text evidence="3">Protein modification; protein glycosylation.</text>
</comment>
<keyword evidence="3" id="KW-0325">Glycoprotein</keyword>
<keyword evidence="3" id="KW-1133">Transmembrane helix</keyword>
<dbReference type="InterPro" id="IPR002516">
    <property type="entry name" value="Glyco_trans_11"/>
</dbReference>
<evidence type="ECO:0000313" key="5">
    <source>
        <dbReference type="Proteomes" id="UP000318571"/>
    </source>
</evidence>
<dbReference type="PANTHER" id="PTHR11927">
    <property type="entry name" value="GALACTOSIDE 2-L-FUCOSYLTRANSFERASE"/>
    <property type="match status" value="1"/>
</dbReference>
<name>A0A553N898_TIGCA</name>
<comment type="subcellular location">
    <subcellularLocation>
        <location evidence="3">Golgi apparatus</location>
        <location evidence="3">Golgi stack membrane</location>
        <topology evidence="3">Single-pass type II membrane protein</topology>
    </subcellularLocation>
</comment>
<evidence type="ECO:0000313" key="4">
    <source>
        <dbReference type="EMBL" id="TRY61665.1"/>
    </source>
</evidence>
<comment type="similarity">
    <text evidence="3">Belongs to the glycosyltransferase 11 family.</text>
</comment>
<keyword evidence="5" id="KW-1185">Reference proteome</keyword>
<keyword evidence="3" id="KW-0472">Membrane</keyword>
<dbReference type="Proteomes" id="UP000318571">
    <property type="component" value="Chromosome 8"/>
</dbReference>
<keyword evidence="3" id="KW-0735">Signal-anchor</keyword>
<dbReference type="GO" id="GO:0008107">
    <property type="term" value="F:galactoside 2-alpha-L-fucosyltransferase activity"/>
    <property type="evidence" value="ECO:0007669"/>
    <property type="project" value="InterPro"/>
</dbReference>
<dbReference type="EC" id="2.4.1.-" evidence="3"/>
<keyword evidence="3" id="KW-0333">Golgi apparatus</keyword>
<keyword evidence="3" id="KW-0812">Transmembrane</keyword>
<keyword evidence="2 3" id="KW-0808">Transferase</keyword>
<proteinExistence type="inferred from homology"/>
<dbReference type="EMBL" id="VCGU01000459">
    <property type="protein sequence ID" value="TRY61665.1"/>
    <property type="molecule type" value="Genomic_DNA"/>
</dbReference>
<keyword evidence="1 3" id="KW-0328">Glycosyltransferase</keyword>
<gene>
    <name evidence="4" type="ORF">TCAL_05746</name>
</gene>
<dbReference type="UniPathway" id="UPA00378"/>
<reference evidence="4 5" key="1">
    <citation type="journal article" date="2018" name="Nat. Ecol. Evol.">
        <title>Genomic signatures of mitonuclear coevolution across populations of Tigriopus californicus.</title>
        <authorList>
            <person name="Barreto F.S."/>
            <person name="Watson E.T."/>
            <person name="Lima T.G."/>
            <person name="Willett C.S."/>
            <person name="Edmands S."/>
            <person name="Li W."/>
            <person name="Burton R.S."/>
        </authorList>
    </citation>
    <scope>NUCLEOTIDE SEQUENCE [LARGE SCALE GENOMIC DNA]</scope>
    <source>
        <strain evidence="4 5">San Diego</strain>
    </source>
</reference>
<comment type="caution">
    <text evidence="4">The sequence shown here is derived from an EMBL/GenBank/DDBJ whole genome shotgun (WGS) entry which is preliminary data.</text>
</comment>
<dbReference type="GO" id="GO:0032580">
    <property type="term" value="C:Golgi cisterna membrane"/>
    <property type="evidence" value="ECO:0007669"/>
    <property type="project" value="UniProtKB-SubCell"/>
</dbReference>
<evidence type="ECO:0000256" key="3">
    <source>
        <dbReference type="RuleBase" id="RU363129"/>
    </source>
</evidence>
<organism evidence="4 5">
    <name type="scientific">Tigriopus californicus</name>
    <name type="common">Marine copepod</name>
    <dbReference type="NCBI Taxonomy" id="6832"/>
    <lineage>
        <taxon>Eukaryota</taxon>
        <taxon>Metazoa</taxon>
        <taxon>Ecdysozoa</taxon>
        <taxon>Arthropoda</taxon>
        <taxon>Crustacea</taxon>
        <taxon>Multicrustacea</taxon>
        <taxon>Hexanauplia</taxon>
        <taxon>Copepoda</taxon>
        <taxon>Harpacticoida</taxon>
        <taxon>Harpacticidae</taxon>
        <taxon>Tigriopus</taxon>
    </lineage>
</organism>
<dbReference type="AlphaFoldDB" id="A0A553N898"/>